<dbReference type="Proteomes" id="UP000516305">
    <property type="component" value="Chromosome"/>
</dbReference>
<gene>
    <name evidence="2" type="ORF">H4K34_07285</name>
</gene>
<keyword evidence="3" id="KW-1185">Reference proteome</keyword>
<feature type="signal peptide" evidence="1">
    <location>
        <begin position="1"/>
        <end position="17"/>
    </location>
</feature>
<keyword evidence="1" id="KW-0732">Signal</keyword>
<evidence type="ECO:0000256" key="1">
    <source>
        <dbReference type="SAM" id="SignalP"/>
    </source>
</evidence>
<evidence type="ECO:0000313" key="3">
    <source>
        <dbReference type="Proteomes" id="UP000516305"/>
    </source>
</evidence>
<evidence type="ECO:0000313" key="2">
    <source>
        <dbReference type="EMBL" id="QNR25637.1"/>
    </source>
</evidence>
<dbReference type="KEGG" id="chyd:H4K34_07285"/>
<protein>
    <submittedName>
        <fullName evidence="2">Uncharacterized protein</fullName>
    </submittedName>
</protein>
<dbReference type="RefSeq" id="WP_210760163.1">
    <property type="nucleotide sequence ID" value="NZ_CP060139.1"/>
</dbReference>
<proteinExistence type="predicted"/>
<dbReference type="EMBL" id="CP060139">
    <property type="protein sequence ID" value="QNR25637.1"/>
    <property type="molecule type" value="Genomic_DNA"/>
</dbReference>
<dbReference type="AlphaFoldDB" id="A0A7H0VIT9"/>
<sequence>MRQVLFYFLLTPIFLSAQSLTEAEAQISFAKESRSHDYYVKQAALWWQEIEKSPKDEMAWWNYYRACRNAEGSAGWNPDFVNHGPQLRVGSDIVALMEEAIPGTFIYHYVKGSTGGVDPQAGDHLLKAYEMNPDFPGLLAPLVTYSISTHNEALRKEANLRWYRSGDYSAAWLDFAYNLLQSVEPNGILLTQGDNDSYPLWMLQDALAIRTDVQVINIDFLLFAEFQEPTFAKLGLKPFKFEKIEIGEFAKNWQNVCTYFLDQYSGERPLHISFTVNKANYRDFKDQLYVRGFTYRISKEGEAKNRNLELFREVFRWDSFLRELELNPSAARLKEMQQHYALFLESIETFKSDLAPWEMQKVMALEKITGK</sequence>
<name>A0A7H0VIT9_9FLAO</name>
<reference evidence="2 3" key="1">
    <citation type="submission" date="2020-08" db="EMBL/GenBank/DDBJ databases">
        <title>Croceimicrobium hydrocarbonivorans gen. nov., sp. nov., a novel marine bacterium isolated from a bacterial consortium that degrades polyethylene terephthalate.</title>
        <authorList>
            <person name="Liu R."/>
        </authorList>
    </citation>
    <scope>NUCLEOTIDE SEQUENCE [LARGE SCALE GENOMIC DNA]</scope>
    <source>
        <strain evidence="2 3">A20-9</strain>
    </source>
</reference>
<organism evidence="2 3">
    <name type="scientific">Croceimicrobium hydrocarbonivorans</name>
    <dbReference type="NCBI Taxonomy" id="2761580"/>
    <lineage>
        <taxon>Bacteria</taxon>
        <taxon>Pseudomonadati</taxon>
        <taxon>Bacteroidota</taxon>
        <taxon>Flavobacteriia</taxon>
        <taxon>Flavobacteriales</taxon>
        <taxon>Owenweeksiaceae</taxon>
        <taxon>Croceimicrobium</taxon>
    </lineage>
</organism>
<accession>A0A7H0VIT9</accession>
<feature type="chain" id="PRO_5028881158" evidence="1">
    <location>
        <begin position="18"/>
        <end position="371"/>
    </location>
</feature>